<keyword evidence="2" id="KW-1185">Reference proteome</keyword>
<dbReference type="EMBL" id="JACJIQ010000012">
    <property type="protein sequence ID" value="MBA9078336.1"/>
    <property type="molecule type" value="Genomic_DNA"/>
</dbReference>
<sequence>MAELTKEEVKAALLAQLRSAHSEKTTAKEGTIEEQQFYAGAIWYLVGLANLLGIDIQPGRERRPAVSGLIQQQFYSNGGCRYCWFVVFGHSFWLCNDSRFTSVGSPKTIASFRVKSLKPQTLK</sequence>
<evidence type="ECO:0000313" key="1">
    <source>
        <dbReference type="EMBL" id="MBA9078336.1"/>
    </source>
</evidence>
<evidence type="ECO:0000313" key="2">
    <source>
        <dbReference type="Proteomes" id="UP000563094"/>
    </source>
</evidence>
<accession>A0A839GU65</accession>
<comment type="caution">
    <text evidence="1">The sequence shown here is derived from an EMBL/GenBank/DDBJ whole genome shotgun (WGS) entry which is preliminary data.</text>
</comment>
<protein>
    <submittedName>
        <fullName evidence="1">Uncharacterized protein</fullName>
    </submittedName>
</protein>
<organism evidence="1 2">
    <name type="scientific">Rufibacter quisquiliarum</name>
    <dbReference type="NCBI Taxonomy" id="1549639"/>
    <lineage>
        <taxon>Bacteria</taxon>
        <taxon>Pseudomonadati</taxon>
        <taxon>Bacteroidota</taxon>
        <taxon>Cytophagia</taxon>
        <taxon>Cytophagales</taxon>
        <taxon>Hymenobacteraceae</taxon>
        <taxon>Rufibacter</taxon>
    </lineage>
</organism>
<reference evidence="1 2" key="1">
    <citation type="submission" date="2020-08" db="EMBL/GenBank/DDBJ databases">
        <title>Genomic Encyclopedia of Type Strains, Phase IV (KMG-IV): sequencing the most valuable type-strain genomes for metagenomic binning, comparative biology and taxonomic classification.</title>
        <authorList>
            <person name="Goeker M."/>
        </authorList>
    </citation>
    <scope>NUCLEOTIDE SEQUENCE [LARGE SCALE GENOMIC DNA]</scope>
    <source>
        <strain evidence="1 2">DSM 29854</strain>
    </source>
</reference>
<dbReference type="Proteomes" id="UP000563094">
    <property type="component" value="Unassembled WGS sequence"/>
</dbReference>
<dbReference type="AlphaFoldDB" id="A0A839GU65"/>
<name>A0A839GU65_9BACT</name>
<gene>
    <name evidence="1" type="ORF">FHS90_003062</name>
</gene>
<proteinExistence type="predicted"/>
<dbReference type="RefSeq" id="WP_182513596.1">
    <property type="nucleotide sequence ID" value="NZ_JACJIQ010000012.1"/>
</dbReference>